<reference evidence="15 16" key="1">
    <citation type="submission" date="2016-09" db="EMBL/GenBank/DDBJ databases">
        <authorList>
            <person name="Capua I."/>
            <person name="De Benedictis P."/>
            <person name="Joannis T."/>
            <person name="Lombin L.H."/>
            <person name="Cattoli G."/>
        </authorList>
    </citation>
    <scope>NUCLEOTIDE SEQUENCE [LARGE SCALE GENOMIC DNA]</scope>
    <source>
        <strain evidence="15 16">LMG 25899</strain>
    </source>
</reference>
<dbReference type="PANTHER" id="PTHR30175">
    <property type="entry name" value="PHOSPHOTRANSFERASE SYSTEM TRANSPORT PROTEIN"/>
    <property type="match status" value="1"/>
</dbReference>
<feature type="transmembrane region" description="Helical" evidence="12">
    <location>
        <begin position="369"/>
        <end position="390"/>
    </location>
</feature>
<dbReference type="GO" id="GO:0009401">
    <property type="term" value="P:phosphoenolpyruvate-dependent sugar phosphotransferase system"/>
    <property type="evidence" value="ECO:0007669"/>
    <property type="project" value="UniProtKB-KW"/>
</dbReference>
<evidence type="ECO:0000256" key="11">
    <source>
        <dbReference type="PROSITE-ProRule" id="PRU00421"/>
    </source>
</evidence>
<dbReference type="InterPro" id="IPR018113">
    <property type="entry name" value="PTrfase_EIIB_Cys"/>
</dbReference>
<evidence type="ECO:0000256" key="2">
    <source>
        <dbReference type="ARBA" id="ARBA00022448"/>
    </source>
</evidence>
<proteinExistence type="predicted"/>
<dbReference type="FunFam" id="3.30.1360.60:FF:000001">
    <property type="entry name" value="PTS system glucose-specific IIBC component PtsG"/>
    <property type="match status" value="1"/>
</dbReference>
<gene>
    <name evidence="15" type="ORF">BCR26_06470</name>
</gene>
<feature type="transmembrane region" description="Helical" evidence="12">
    <location>
        <begin position="181"/>
        <end position="201"/>
    </location>
</feature>
<evidence type="ECO:0000256" key="4">
    <source>
        <dbReference type="ARBA" id="ARBA00022597"/>
    </source>
</evidence>
<dbReference type="RefSeq" id="WP_069700158.1">
    <property type="nucleotide sequence ID" value="NZ_JAGGMA010000006.1"/>
</dbReference>
<dbReference type="OrthoDB" id="9769191at2"/>
<evidence type="ECO:0000256" key="6">
    <source>
        <dbReference type="ARBA" id="ARBA00022683"/>
    </source>
</evidence>
<dbReference type="PROSITE" id="PS51103">
    <property type="entry name" value="PTS_EIIC_TYPE_1"/>
    <property type="match status" value="1"/>
</dbReference>
<feature type="active site" description="Phosphocysteine intermediate; for EIIB activity" evidence="11">
    <location>
        <position position="30"/>
    </location>
</feature>
<dbReference type="InterPro" id="IPR001996">
    <property type="entry name" value="PTS_IIB_1"/>
</dbReference>
<keyword evidence="5" id="KW-0808">Transferase</keyword>
<dbReference type="InterPro" id="IPR036878">
    <property type="entry name" value="Glu_permease_IIB"/>
</dbReference>
<keyword evidence="3" id="KW-1003">Cell membrane</keyword>
<feature type="transmembrane region" description="Helical" evidence="12">
    <location>
        <begin position="221"/>
        <end position="239"/>
    </location>
</feature>
<keyword evidence="4" id="KW-0762">Sugar transport</keyword>
<evidence type="ECO:0000256" key="3">
    <source>
        <dbReference type="ARBA" id="ARBA00022475"/>
    </source>
</evidence>
<dbReference type="Proteomes" id="UP000095256">
    <property type="component" value="Unassembled WGS sequence"/>
</dbReference>
<dbReference type="CDD" id="cd00212">
    <property type="entry name" value="PTS_IIB_glc"/>
    <property type="match status" value="1"/>
</dbReference>
<keyword evidence="7 12" id="KW-0812">Transmembrane</keyword>
<keyword evidence="16" id="KW-1185">Reference proteome</keyword>
<comment type="subcellular location">
    <subcellularLocation>
        <location evidence="1">Cell membrane</location>
        <topology evidence="1">Multi-pass membrane protein</topology>
    </subcellularLocation>
</comment>
<dbReference type="InterPro" id="IPR013013">
    <property type="entry name" value="PTS_EIIC_1"/>
</dbReference>
<organism evidence="15 16">
    <name type="scientific">Enterococcus rivorum</name>
    <dbReference type="NCBI Taxonomy" id="762845"/>
    <lineage>
        <taxon>Bacteria</taxon>
        <taxon>Bacillati</taxon>
        <taxon>Bacillota</taxon>
        <taxon>Bacilli</taxon>
        <taxon>Lactobacillales</taxon>
        <taxon>Enterococcaceae</taxon>
        <taxon>Enterococcus</taxon>
    </lineage>
</organism>
<feature type="transmembrane region" description="Helical" evidence="12">
    <location>
        <begin position="397"/>
        <end position="421"/>
    </location>
</feature>
<keyword evidence="2" id="KW-0813">Transport</keyword>
<evidence type="ECO:0000256" key="9">
    <source>
        <dbReference type="ARBA" id="ARBA00022989"/>
    </source>
</evidence>
<feature type="domain" description="PTS EIIB type-1" evidence="13">
    <location>
        <begin position="8"/>
        <end position="90"/>
    </location>
</feature>
<dbReference type="GO" id="GO:0016301">
    <property type="term" value="F:kinase activity"/>
    <property type="evidence" value="ECO:0007669"/>
    <property type="project" value="UniProtKB-KW"/>
</dbReference>
<feature type="transmembrane region" description="Helical" evidence="12">
    <location>
        <begin position="441"/>
        <end position="462"/>
    </location>
</feature>
<dbReference type="GO" id="GO:0008982">
    <property type="term" value="F:protein-N(PI)-phosphohistidine-sugar phosphotransferase activity"/>
    <property type="evidence" value="ECO:0007669"/>
    <property type="project" value="InterPro"/>
</dbReference>
<feature type="transmembrane region" description="Helical" evidence="12">
    <location>
        <begin position="336"/>
        <end position="357"/>
    </location>
</feature>
<dbReference type="Pfam" id="PF02378">
    <property type="entry name" value="PTS_EIIC"/>
    <property type="match status" value="1"/>
</dbReference>
<dbReference type="PANTHER" id="PTHR30175:SF1">
    <property type="entry name" value="PTS SYSTEM ARBUTIN-, CELLOBIOSE-, AND SALICIN-SPECIFIC EIIBC COMPONENT-RELATED"/>
    <property type="match status" value="1"/>
</dbReference>
<protein>
    <submittedName>
        <fullName evidence="15">PTS fructose transporter subunit IIB</fullName>
    </submittedName>
</protein>
<dbReference type="GO" id="GO:0015771">
    <property type="term" value="P:trehalose transport"/>
    <property type="evidence" value="ECO:0007669"/>
    <property type="project" value="TreeGrafter"/>
</dbReference>
<keyword evidence="6" id="KW-0598">Phosphotransferase system</keyword>
<evidence type="ECO:0000256" key="7">
    <source>
        <dbReference type="ARBA" id="ARBA00022692"/>
    </source>
</evidence>
<dbReference type="SUPFAM" id="SSF55604">
    <property type="entry name" value="Glucose permease domain IIB"/>
    <property type="match status" value="1"/>
</dbReference>
<dbReference type="PROSITE" id="PS51098">
    <property type="entry name" value="PTS_EIIB_TYPE_1"/>
    <property type="match status" value="1"/>
</dbReference>
<evidence type="ECO:0000256" key="8">
    <source>
        <dbReference type="ARBA" id="ARBA00022777"/>
    </source>
</evidence>
<evidence type="ECO:0000259" key="13">
    <source>
        <dbReference type="PROSITE" id="PS51098"/>
    </source>
</evidence>
<evidence type="ECO:0000256" key="1">
    <source>
        <dbReference type="ARBA" id="ARBA00004651"/>
    </source>
</evidence>
<dbReference type="Gene3D" id="3.30.1360.60">
    <property type="entry name" value="Glucose permease domain IIB"/>
    <property type="match status" value="1"/>
</dbReference>
<dbReference type="GO" id="GO:0090589">
    <property type="term" value="F:protein-phosphocysteine-trehalose phosphotransferase system transporter activity"/>
    <property type="evidence" value="ECO:0007669"/>
    <property type="project" value="TreeGrafter"/>
</dbReference>
<dbReference type="Pfam" id="PF00367">
    <property type="entry name" value="PTS_EIIB"/>
    <property type="match status" value="1"/>
</dbReference>
<evidence type="ECO:0000256" key="12">
    <source>
        <dbReference type="SAM" id="Phobius"/>
    </source>
</evidence>
<feature type="transmembrane region" description="Helical" evidence="12">
    <location>
        <begin position="251"/>
        <end position="276"/>
    </location>
</feature>
<feature type="domain" description="PTS EIIC type-1" evidence="14">
    <location>
        <begin position="114"/>
        <end position="471"/>
    </location>
</feature>
<dbReference type="STRING" id="762845.BCR26_06470"/>
<sequence>MDKNKQYEQLASQILASIGGKDNISYVTHCMTRLRFNIKDNSLVQEKTLTSIPGVLGVARSGGQLQIIIGQTVEQVYTSLCQIGGFEYSTPIQENLDTPKEKLTLKKVGNKILDALAGCLTPLIPLLVAASMFKMLVAVLGPGMLNLIAEGSDLFTLLTFVGDAGFYFFPIFIAYTASKKFHVTTVVAMFLGGIMIHPTFVQLVTDGKNFSVYGIPAQPQLYASTVIPIIFSVWIMSYVEKFFKKHLPTTLKTIFAPTLTIAVMIPLTLIIIGPAGNFAGNYLTEGILAFGNLGGIAHLLAIGLVGALWQFLVMTGMHLLMITTMIMLFSANGSDNFVTLGAVAASMAVTGMCLGAALRIKNSEERNLAWSYVIAGIIGGVTEPGMYGVAVKYRRPFVGLMAGGFAGAVYASITGVTAYALVPVANFLALSAYAGGSTINLINGVISGLIAILVSAIVTYLIGVEQKGQVK</sequence>
<dbReference type="InterPro" id="IPR050558">
    <property type="entry name" value="PTS_Sugar-Specific_Components"/>
</dbReference>
<evidence type="ECO:0000256" key="5">
    <source>
        <dbReference type="ARBA" id="ARBA00022679"/>
    </source>
</evidence>
<dbReference type="GO" id="GO:0005886">
    <property type="term" value="C:plasma membrane"/>
    <property type="evidence" value="ECO:0007669"/>
    <property type="project" value="UniProtKB-SubCell"/>
</dbReference>
<dbReference type="InterPro" id="IPR003352">
    <property type="entry name" value="PTS_EIIC"/>
</dbReference>
<keyword evidence="9 12" id="KW-1133">Transmembrane helix</keyword>
<keyword evidence="10 12" id="KW-0472">Membrane</keyword>
<evidence type="ECO:0000313" key="16">
    <source>
        <dbReference type="Proteomes" id="UP000095256"/>
    </source>
</evidence>
<dbReference type="AlphaFoldDB" id="A0A1E5KSN0"/>
<dbReference type="PROSITE" id="PS01035">
    <property type="entry name" value="PTS_EIIB_TYPE_1_CYS"/>
    <property type="match status" value="1"/>
</dbReference>
<comment type="caution">
    <text evidence="15">The sequence shown here is derived from an EMBL/GenBank/DDBJ whole genome shotgun (WGS) entry which is preliminary data.</text>
</comment>
<accession>A0A1E5KSN0</accession>
<feature type="transmembrane region" description="Helical" evidence="12">
    <location>
        <begin position="154"/>
        <end position="174"/>
    </location>
</feature>
<feature type="transmembrane region" description="Helical" evidence="12">
    <location>
        <begin position="296"/>
        <end position="329"/>
    </location>
</feature>
<evidence type="ECO:0000256" key="10">
    <source>
        <dbReference type="ARBA" id="ARBA00023136"/>
    </source>
</evidence>
<evidence type="ECO:0000313" key="15">
    <source>
        <dbReference type="EMBL" id="OEH80871.1"/>
    </source>
</evidence>
<keyword evidence="8" id="KW-0418">Kinase</keyword>
<dbReference type="EMBL" id="MIEK01000078">
    <property type="protein sequence ID" value="OEH80871.1"/>
    <property type="molecule type" value="Genomic_DNA"/>
</dbReference>
<feature type="transmembrane region" description="Helical" evidence="12">
    <location>
        <begin position="112"/>
        <end position="134"/>
    </location>
</feature>
<name>A0A1E5KSN0_9ENTE</name>
<evidence type="ECO:0000259" key="14">
    <source>
        <dbReference type="PROSITE" id="PS51103"/>
    </source>
</evidence>